<dbReference type="AlphaFoldDB" id="A0A163J2X7"/>
<accession>A0A163J2X7</accession>
<dbReference type="Pfam" id="PF06985">
    <property type="entry name" value="HET"/>
    <property type="match status" value="1"/>
</dbReference>
<feature type="domain" description="Heterokaryon incompatibility" evidence="2">
    <location>
        <begin position="55"/>
        <end position="141"/>
    </location>
</feature>
<evidence type="ECO:0000313" key="3">
    <source>
        <dbReference type="EMBL" id="SAL96855.1"/>
    </source>
</evidence>
<feature type="compositionally biased region" description="Polar residues" evidence="1">
    <location>
        <begin position="306"/>
        <end position="316"/>
    </location>
</feature>
<organism evidence="3">
    <name type="scientific">Absidia glauca</name>
    <name type="common">Pin mould</name>
    <dbReference type="NCBI Taxonomy" id="4829"/>
    <lineage>
        <taxon>Eukaryota</taxon>
        <taxon>Fungi</taxon>
        <taxon>Fungi incertae sedis</taxon>
        <taxon>Mucoromycota</taxon>
        <taxon>Mucoromycotina</taxon>
        <taxon>Mucoromycetes</taxon>
        <taxon>Mucorales</taxon>
        <taxon>Cunninghamellaceae</taxon>
        <taxon>Absidia</taxon>
    </lineage>
</organism>
<dbReference type="InParanoid" id="A0A163J2X7"/>
<dbReference type="PANTHER" id="PTHR24148:SF64">
    <property type="entry name" value="HETEROKARYON INCOMPATIBILITY DOMAIN-CONTAINING PROTEIN"/>
    <property type="match status" value="1"/>
</dbReference>
<keyword evidence="4" id="KW-1185">Reference proteome</keyword>
<proteinExistence type="predicted"/>
<dbReference type="PANTHER" id="PTHR24148">
    <property type="entry name" value="ANKYRIN REPEAT DOMAIN-CONTAINING PROTEIN 39 HOMOLOG-RELATED"/>
    <property type="match status" value="1"/>
</dbReference>
<dbReference type="OrthoDB" id="5071163at2759"/>
<name>A0A163J2X7_ABSGL</name>
<dbReference type="EMBL" id="LT551371">
    <property type="protein sequence ID" value="SAL96855.1"/>
    <property type="molecule type" value="Genomic_DNA"/>
</dbReference>
<evidence type="ECO:0000313" key="4">
    <source>
        <dbReference type="Proteomes" id="UP000078561"/>
    </source>
</evidence>
<dbReference type="Proteomes" id="UP000078561">
    <property type="component" value="Unassembled WGS sequence"/>
</dbReference>
<reference evidence="3" key="1">
    <citation type="submission" date="2016-04" db="EMBL/GenBank/DDBJ databases">
        <authorList>
            <person name="Evans L.H."/>
            <person name="Alamgir A."/>
            <person name="Owens N."/>
            <person name="Weber N.D."/>
            <person name="Virtaneva K."/>
            <person name="Barbian K."/>
            <person name="Babar A."/>
            <person name="Rosenke K."/>
        </authorList>
    </citation>
    <scope>NUCLEOTIDE SEQUENCE [LARGE SCALE GENOMIC DNA]</scope>
    <source>
        <strain evidence="3">CBS 101.48</strain>
    </source>
</reference>
<feature type="region of interest" description="Disordered" evidence="1">
    <location>
        <begin position="293"/>
        <end position="316"/>
    </location>
</feature>
<sequence length="732" mass="85494">MVTNDSAVVIHPEKNNFSPPPEPFYVVLVDIKQTVDTRHIQCTKVPLESETDLKFVAISYRWGELSEQIVPTIDYNAHITSFDINDFILLCEMISEEPELGQMQYVWVDAICVDQMNETRKKETIYRMNDIYDQANYILAVPDLHLAYLKKNPSNCERIESMQQNALLLYHIIQQNYAELHALDDKTLNEWEVPEENRADMAKYVVDFKPDDVECDYLRKPLGITSAHYAAFWEAYSTWAPDKIVSDIFATKKGERREEKGDHFRGSSTVSASLYDRIKRPIQKLRSVFSTSSASSSKPLSHQAHQEPSNLTVVGGEQDSNQYHLQQLIIMMQVNKWNIRLKERDTMVRSVLDFFKYLINDWSDRVWVISEYHISKKKEKLMLWFISFSEYEEDTFEGHSFIQVRFPSSGGNPPLEEDIHSDAKDEELEEKKKLAYASTRHMVKHGIDFSNHVKSALIDRHFLELMLRSKASRNQDRFNAVLPISDAHHLYLKDKDTISQWGISNMVSVRMRVRTWFTAEENLTLLYSLWSRACQQITLPSFDHEDIDSVLNNPWQHFSHDRLFEVPTDKYNFDVQQPANVSSPSTCSSVSMVDETDTAASPSLLRYSIHILPKQYQIQKIYYLETDEPFVSFISTITWKTLQLNPYRDVLFYVQIPLLHLESAEQGKEMEEEYKWSHRIALVGSMEKNMWVTVGRNFIYGDLYAPYRQDSHHTEGELILQENTDGLRFHIY</sequence>
<dbReference type="InterPro" id="IPR052895">
    <property type="entry name" value="HetReg/Transcr_Mod"/>
</dbReference>
<protein>
    <recommendedName>
        <fullName evidence="2">Heterokaryon incompatibility domain-containing protein</fullName>
    </recommendedName>
</protein>
<gene>
    <name evidence="3" type="primary">ABSGL_02292.1 scaffold 3129</name>
</gene>
<evidence type="ECO:0000259" key="2">
    <source>
        <dbReference type="Pfam" id="PF06985"/>
    </source>
</evidence>
<dbReference type="InterPro" id="IPR010730">
    <property type="entry name" value="HET"/>
</dbReference>
<evidence type="ECO:0000256" key="1">
    <source>
        <dbReference type="SAM" id="MobiDB-lite"/>
    </source>
</evidence>